<evidence type="ECO:0000313" key="4">
    <source>
        <dbReference type="Proteomes" id="UP000444185"/>
    </source>
</evidence>
<protein>
    <recommendedName>
        <fullName evidence="2">DAGKc domain-containing protein</fullName>
    </recommendedName>
</protein>
<dbReference type="RefSeq" id="WP_160608533.1">
    <property type="nucleotide sequence ID" value="NZ_WTYF01000004.1"/>
</dbReference>
<feature type="region of interest" description="Disordered" evidence="1">
    <location>
        <begin position="1"/>
        <end position="23"/>
    </location>
</feature>
<dbReference type="InterPro" id="IPR016064">
    <property type="entry name" value="NAD/diacylglycerol_kinase_sf"/>
</dbReference>
<gene>
    <name evidence="3" type="ORF">GRI42_11035</name>
</gene>
<organism evidence="3 4">
    <name type="scientific">Qipengyuania gaetbuli</name>
    <dbReference type="NCBI Taxonomy" id="266952"/>
    <lineage>
        <taxon>Bacteria</taxon>
        <taxon>Pseudomonadati</taxon>
        <taxon>Pseudomonadota</taxon>
        <taxon>Alphaproteobacteria</taxon>
        <taxon>Sphingomonadales</taxon>
        <taxon>Erythrobacteraceae</taxon>
        <taxon>Qipengyuania</taxon>
    </lineage>
</organism>
<feature type="domain" description="DAGKc" evidence="2">
    <location>
        <begin position="53"/>
        <end position="141"/>
    </location>
</feature>
<evidence type="ECO:0000256" key="1">
    <source>
        <dbReference type="SAM" id="MobiDB-lite"/>
    </source>
</evidence>
<dbReference type="Proteomes" id="UP000444185">
    <property type="component" value="Unassembled WGS sequence"/>
</dbReference>
<sequence>MERVIHDYRPMHDATGEIPSGIEPQAAPAPRIVMIHNPRSHRNQGSPAETVAGADVRLVQPCTKEELAAELADLARSGIDLLVISGGDGTIRDVLTLGQPVFGSQWPVLAIVPQGKTNALKIDLDLPAQWGLAEAVAAYRSGKRARRRALTVVEAQREDAVPMLGFVLGAGAFTLGIEAGQEAHRMGFFNSLAVGATAAWGVMQVLFSGNDNRWRRGTRMELAFEPSGEPMPHSRHGAPDRRHIMLASTFERLPGNIQLFGKRQAPIRLAVLDRPRRRIFAVLPAILAGWHPRWLAGAGLHHISAEAFSFDVEEPFILDGEHFPAGRYVVGQGPKMEFVTA</sequence>
<dbReference type="Pfam" id="PF00781">
    <property type="entry name" value="DAGK_cat"/>
    <property type="match status" value="1"/>
</dbReference>
<evidence type="ECO:0000259" key="2">
    <source>
        <dbReference type="Pfam" id="PF00781"/>
    </source>
</evidence>
<feature type="compositionally biased region" description="Basic and acidic residues" evidence="1">
    <location>
        <begin position="1"/>
        <end position="15"/>
    </location>
</feature>
<dbReference type="EMBL" id="WTYF01000004">
    <property type="protein sequence ID" value="MXO51836.1"/>
    <property type="molecule type" value="Genomic_DNA"/>
</dbReference>
<proteinExistence type="predicted"/>
<accession>A0A844Y1X7</accession>
<dbReference type="Gene3D" id="3.40.50.10330">
    <property type="entry name" value="Probable inorganic polyphosphate/atp-NAD kinase, domain 1"/>
    <property type="match status" value="1"/>
</dbReference>
<evidence type="ECO:0000313" key="3">
    <source>
        <dbReference type="EMBL" id="MXO51836.1"/>
    </source>
</evidence>
<dbReference type="GO" id="GO:0016301">
    <property type="term" value="F:kinase activity"/>
    <property type="evidence" value="ECO:0007669"/>
    <property type="project" value="InterPro"/>
</dbReference>
<dbReference type="OrthoDB" id="7209949at2"/>
<dbReference type="AlphaFoldDB" id="A0A844Y1X7"/>
<dbReference type="InterPro" id="IPR001206">
    <property type="entry name" value="Diacylglycerol_kinase_cat_dom"/>
</dbReference>
<keyword evidence="4" id="KW-1185">Reference proteome</keyword>
<comment type="caution">
    <text evidence="3">The sequence shown here is derived from an EMBL/GenBank/DDBJ whole genome shotgun (WGS) entry which is preliminary data.</text>
</comment>
<dbReference type="SUPFAM" id="SSF111331">
    <property type="entry name" value="NAD kinase/diacylglycerol kinase-like"/>
    <property type="match status" value="1"/>
</dbReference>
<dbReference type="InterPro" id="IPR017438">
    <property type="entry name" value="ATP-NAD_kinase_N"/>
</dbReference>
<reference evidence="3 4" key="1">
    <citation type="submission" date="2019-12" db="EMBL/GenBank/DDBJ databases">
        <title>Genomic-based taxomic classification of the family Erythrobacteraceae.</title>
        <authorList>
            <person name="Xu L."/>
        </authorList>
    </citation>
    <scope>NUCLEOTIDE SEQUENCE [LARGE SCALE GENOMIC DNA]</scope>
    <source>
        <strain evidence="3 4">DSM 16225</strain>
    </source>
</reference>
<name>A0A844Y1X7_9SPHN</name>